<name>A0AAV4DWU0_9GAST</name>
<dbReference type="Proteomes" id="UP000735302">
    <property type="component" value="Unassembled WGS sequence"/>
</dbReference>
<proteinExistence type="predicted"/>
<sequence length="71" mass="7533">MEVKGQSAREGIPVGNTVGSVRTRPDGASSAMLTGFLLVRMTQTFVSAALRLTGVLDVRTPVERIVCSVQN</sequence>
<organism evidence="2 3">
    <name type="scientific">Plakobranchus ocellatus</name>
    <dbReference type="NCBI Taxonomy" id="259542"/>
    <lineage>
        <taxon>Eukaryota</taxon>
        <taxon>Metazoa</taxon>
        <taxon>Spiralia</taxon>
        <taxon>Lophotrochozoa</taxon>
        <taxon>Mollusca</taxon>
        <taxon>Gastropoda</taxon>
        <taxon>Heterobranchia</taxon>
        <taxon>Euthyneura</taxon>
        <taxon>Panpulmonata</taxon>
        <taxon>Sacoglossa</taxon>
        <taxon>Placobranchoidea</taxon>
        <taxon>Plakobranchidae</taxon>
        <taxon>Plakobranchus</taxon>
    </lineage>
</organism>
<evidence type="ECO:0000313" key="3">
    <source>
        <dbReference type="Proteomes" id="UP000735302"/>
    </source>
</evidence>
<accession>A0AAV4DWU0</accession>
<protein>
    <submittedName>
        <fullName evidence="2">Uncharacterized protein</fullName>
    </submittedName>
</protein>
<evidence type="ECO:0000313" key="2">
    <source>
        <dbReference type="EMBL" id="GFO48371.1"/>
    </source>
</evidence>
<dbReference type="EMBL" id="BLXT01008388">
    <property type="protein sequence ID" value="GFO48371.1"/>
    <property type="molecule type" value="Genomic_DNA"/>
</dbReference>
<reference evidence="2 3" key="1">
    <citation type="journal article" date="2021" name="Elife">
        <title>Chloroplast acquisition without the gene transfer in kleptoplastic sea slugs, Plakobranchus ocellatus.</title>
        <authorList>
            <person name="Maeda T."/>
            <person name="Takahashi S."/>
            <person name="Yoshida T."/>
            <person name="Shimamura S."/>
            <person name="Takaki Y."/>
            <person name="Nagai Y."/>
            <person name="Toyoda A."/>
            <person name="Suzuki Y."/>
            <person name="Arimoto A."/>
            <person name="Ishii H."/>
            <person name="Satoh N."/>
            <person name="Nishiyama T."/>
            <person name="Hasebe M."/>
            <person name="Maruyama T."/>
            <person name="Minagawa J."/>
            <person name="Obokata J."/>
            <person name="Shigenobu S."/>
        </authorList>
    </citation>
    <scope>NUCLEOTIDE SEQUENCE [LARGE SCALE GENOMIC DNA]</scope>
</reference>
<dbReference type="AlphaFoldDB" id="A0AAV4DWU0"/>
<feature type="region of interest" description="Disordered" evidence="1">
    <location>
        <begin position="1"/>
        <end position="25"/>
    </location>
</feature>
<gene>
    <name evidence="2" type="ORF">PoB_007487600</name>
</gene>
<evidence type="ECO:0000256" key="1">
    <source>
        <dbReference type="SAM" id="MobiDB-lite"/>
    </source>
</evidence>
<keyword evidence="3" id="KW-1185">Reference proteome</keyword>
<comment type="caution">
    <text evidence="2">The sequence shown here is derived from an EMBL/GenBank/DDBJ whole genome shotgun (WGS) entry which is preliminary data.</text>
</comment>